<dbReference type="KEGG" id="mbn:Mboo_0771"/>
<proteinExistence type="inferred from homology"/>
<sequence>MSCELHVVDAFTGHPFRGNPAAVCILDGPADPGWMQEVAAELKHSETAFLHPGAKGWNLRWFTPTREVELCGHATLASAFVLWQTGRAGAGSPISFDTLSGTLTARRDRAVITLDFPADPVQAIPLISGLDKALGAAPVFTGKGRFDLLVELPTAADVCDCEPDMAALAALPARGIIVTAASDLPDFDFVSRFFAPSVGIPEDPVTGSAHCCLGPYWGAKLHKTELAGFQCSERGGSVKVALAEDRVILGGHAVDVFSGQLHV</sequence>
<name>A7I6C8_METB6</name>
<dbReference type="PIRSF" id="PIRSF016184">
    <property type="entry name" value="PhzC_PhzF"/>
    <property type="match status" value="1"/>
</dbReference>
<evidence type="ECO:0000313" key="4">
    <source>
        <dbReference type="Proteomes" id="UP000002408"/>
    </source>
</evidence>
<dbReference type="HOGENOM" id="CLU_048756_2_1_2"/>
<organism evidence="3 4">
    <name type="scientific">Methanoregula boonei (strain DSM 21154 / JCM 14090 / 6A8)</name>
    <dbReference type="NCBI Taxonomy" id="456442"/>
    <lineage>
        <taxon>Archaea</taxon>
        <taxon>Methanobacteriati</taxon>
        <taxon>Methanobacteriota</taxon>
        <taxon>Stenosarchaea group</taxon>
        <taxon>Methanomicrobia</taxon>
        <taxon>Methanomicrobiales</taxon>
        <taxon>Methanoregulaceae</taxon>
        <taxon>Methanoregula</taxon>
    </lineage>
</organism>
<dbReference type="SUPFAM" id="SSF54506">
    <property type="entry name" value="Diaminopimelate epimerase-like"/>
    <property type="match status" value="1"/>
</dbReference>
<evidence type="ECO:0000256" key="1">
    <source>
        <dbReference type="ARBA" id="ARBA00008270"/>
    </source>
</evidence>
<dbReference type="OrthoDB" id="105902at2157"/>
<dbReference type="EMBL" id="CP000780">
    <property type="protein sequence ID" value="ABS55289.1"/>
    <property type="molecule type" value="Genomic_DNA"/>
</dbReference>
<comment type="similarity">
    <text evidence="1">Belongs to the PhzF family.</text>
</comment>
<dbReference type="PANTHER" id="PTHR13774:SF17">
    <property type="entry name" value="PHENAZINE BIOSYNTHESIS-LIKE DOMAIN-CONTAINING PROTEIN"/>
    <property type="match status" value="1"/>
</dbReference>
<dbReference type="PANTHER" id="PTHR13774">
    <property type="entry name" value="PHENAZINE BIOSYNTHESIS PROTEIN"/>
    <property type="match status" value="1"/>
</dbReference>
<dbReference type="Gene3D" id="3.10.310.10">
    <property type="entry name" value="Diaminopimelate Epimerase, Chain A, domain 1"/>
    <property type="match status" value="2"/>
</dbReference>
<dbReference type="Proteomes" id="UP000002408">
    <property type="component" value="Chromosome"/>
</dbReference>
<dbReference type="NCBIfam" id="TIGR00654">
    <property type="entry name" value="PhzF_family"/>
    <property type="match status" value="1"/>
</dbReference>
<dbReference type="RefSeq" id="WP_012106312.1">
    <property type="nucleotide sequence ID" value="NC_009712.1"/>
</dbReference>
<dbReference type="InterPro" id="IPR003719">
    <property type="entry name" value="Phenazine_PhzF-like"/>
</dbReference>
<dbReference type="Pfam" id="PF02567">
    <property type="entry name" value="PhzC-PhzF"/>
    <property type="match status" value="1"/>
</dbReference>
<accession>A7I6C8</accession>
<dbReference type="AlphaFoldDB" id="A7I6C8"/>
<dbReference type="eggNOG" id="arCOG02256">
    <property type="taxonomic scope" value="Archaea"/>
</dbReference>
<evidence type="ECO:0000313" key="3">
    <source>
        <dbReference type="EMBL" id="ABS55289.1"/>
    </source>
</evidence>
<keyword evidence="2" id="KW-0413">Isomerase</keyword>
<protein>
    <submittedName>
        <fullName evidence="3">Phenazine biosynthesis protein PhzF family</fullName>
    </submittedName>
</protein>
<reference evidence="4" key="1">
    <citation type="journal article" date="2015" name="Microbiology">
        <title>Genome of Methanoregula boonei 6A8 reveals adaptations to oligotrophic peatland environments.</title>
        <authorList>
            <person name="Braeuer S."/>
            <person name="Cadillo-Quiroz H."/>
            <person name="Kyrpides N."/>
            <person name="Woyke T."/>
            <person name="Goodwin L."/>
            <person name="Detter C."/>
            <person name="Podell S."/>
            <person name="Yavitt J.B."/>
            <person name="Zinder S.H."/>
        </authorList>
    </citation>
    <scope>NUCLEOTIDE SEQUENCE [LARGE SCALE GENOMIC DNA]</scope>
    <source>
        <strain evidence="4">DSM 21154 / JCM 14090 / 6A8</strain>
    </source>
</reference>
<evidence type="ECO:0000256" key="2">
    <source>
        <dbReference type="ARBA" id="ARBA00023235"/>
    </source>
</evidence>
<dbReference type="STRING" id="456442.Mboo_0771"/>
<dbReference type="GeneID" id="5410325"/>
<dbReference type="GO" id="GO:0005737">
    <property type="term" value="C:cytoplasm"/>
    <property type="evidence" value="ECO:0007669"/>
    <property type="project" value="TreeGrafter"/>
</dbReference>
<gene>
    <name evidence="3" type="ordered locus">Mboo_0771</name>
</gene>
<dbReference type="GO" id="GO:0016853">
    <property type="term" value="F:isomerase activity"/>
    <property type="evidence" value="ECO:0007669"/>
    <property type="project" value="UniProtKB-KW"/>
</dbReference>
<keyword evidence="4" id="KW-1185">Reference proteome</keyword>